<dbReference type="Proteomes" id="UP000887565">
    <property type="component" value="Unplaced"/>
</dbReference>
<dbReference type="SUPFAM" id="SSF50494">
    <property type="entry name" value="Trypsin-like serine proteases"/>
    <property type="match status" value="2"/>
</dbReference>
<dbReference type="WBParaSite" id="nRc.2.0.1.t20584-RA">
    <property type="protein sequence ID" value="nRc.2.0.1.t20584-RA"/>
    <property type="gene ID" value="nRc.2.0.1.g20584"/>
</dbReference>
<sequence>MLRLEKPIEFSDIVQPIALANFPLRPEDNCSLSGWGGTAILKTVFLSNMKLDEEKEIYSIADGVEGDSGSPIICAKGQEYVAHAIAMRQLQKQTAFYVNAAMYYRNVDTRFQQSVKIGDRHDYPDIISRSNGQGPAILQLVDDIVFNAYVKPLPLETDQPVSFDHIGLFTVDWNEKRRFYFGTDLHDESAKNSAYPLRYLCLLAGKRSTGAPLIYCNEDRIENKCQLLGFGLETRIPDSTSEEEHFTIGQYVDWIREILDIIRVIYYLTYNKDYLKN</sequence>
<protein>
    <submittedName>
        <fullName evidence="3">Peptidase S1 domain-containing protein</fullName>
    </submittedName>
</protein>
<name>A0A915J382_ROMCU</name>
<dbReference type="InterPro" id="IPR033116">
    <property type="entry name" value="TRYPSIN_SER"/>
</dbReference>
<evidence type="ECO:0000313" key="2">
    <source>
        <dbReference type="Proteomes" id="UP000887565"/>
    </source>
</evidence>
<organism evidence="2 3">
    <name type="scientific">Romanomermis culicivorax</name>
    <name type="common">Nematode worm</name>
    <dbReference type="NCBI Taxonomy" id="13658"/>
    <lineage>
        <taxon>Eukaryota</taxon>
        <taxon>Metazoa</taxon>
        <taxon>Ecdysozoa</taxon>
        <taxon>Nematoda</taxon>
        <taxon>Enoplea</taxon>
        <taxon>Dorylaimia</taxon>
        <taxon>Mermithida</taxon>
        <taxon>Mermithoidea</taxon>
        <taxon>Mermithidae</taxon>
        <taxon>Romanomermis</taxon>
    </lineage>
</organism>
<dbReference type="PROSITE" id="PS00135">
    <property type="entry name" value="TRYPSIN_SER"/>
    <property type="match status" value="1"/>
</dbReference>
<dbReference type="InterPro" id="IPR043504">
    <property type="entry name" value="Peptidase_S1_PA_chymotrypsin"/>
</dbReference>
<dbReference type="InterPro" id="IPR009003">
    <property type="entry name" value="Peptidase_S1_PA"/>
</dbReference>
<evidence type="ECO:0000259" key="1">
    <source>
        <dbReference type="Pfam" id="PF00089"/>
    </source>
</evidence>
<reference evidence="3" key="1">
    <citation type="submission" date="2022-11" db="UniProtKB">
        <authorList>
            <consortium name="WormBaseParasite"/>
        </authorList>
    </citation>
    <scope>IDENTIFICATION</scope>
</reference>
<dbReference type="Gene3D" id="2.40.10.10">
    <property type="entry name" value="Trypsin-like serine proteases"/>
    <property type="match status" value="1"/>
</dbReference>
<evidence type="ECO:0000313" key="3">
    <source>
        <dbReference type="WBParaSite" id="nRc.2.0.1.t20584-RA"/>
    </source>
</evidence>
<dbReference type="GO" id="GO:0004252">
    <property type="term" value="F:serine-type endopeptidase activity"/>
    <property type="evidence" value="ECO:0007669"/>
    <property type="project" value="InterPro"/>
</dbReference>
<proteinExistence type="predicted"/>
<dbReference type="Pfam" id="PF00089">
    <property type="entry name" value="Trypsin"/>
    <property type="match status" value="1"/>
</dbReference>
<feature type="domain" description="Peptidase S1" evidence="1">
    <location>
        <begin position="1"/>
        <end position="101"/>
    </location>
</feature>
<keyword evidence="2" id="KW-1185">Reference proteome</keyword>
<dbReference type="AlphaFoldDB" id="A0A915J382"/>
<accession>A0A915J382</accession>
<dbReference type="GO" id="GO:0006508">
    <property type="term" value="P:proteolysis"/>
    <property type="evidence" value="ECO:0007669"/>
    <property type="project" value="InterPro"/>
</dbReference>
<dbReference type="InterPro" id="IPR001254">
    <property type="entry name" value="Trypsin_dom"/>
</dbReference>